<proteinExistence type="predicted"/>
<protein>
    <recommendedName>
        <fullName evidence="2">histidine kinase</fullName>
        <ecNumber evidence="2">2.7.13.3</ecNumber>
    </recommendedName>
</protein>
<evidence type="ECO:0000256" key="1">
    <source>
        <dbReference type="ARBA" id="ARBA00000085"/>
    </source>
</evidence>
<dbReference type="Gene3D" id="1.20.5.1930">
    <property type="match status" value="1"/>
</dbReference>
<feature type="transmembrane region" description="Helical" evidence="9">
    <location>
        <begin position="108"/>
        <end position="131"/>
    </location>
</feature>
<dbReference type="InterPro" id="IPR011712">
    <property type="entry name" value="Sig_transdc_His_kin_sub3_dim/P"/>
</dbReference>
<keyword evidence="4" id="KW-0808">Transferase</keyword>
<evidence type="ECO:0000256" key="6">
    <source>
        <dbReference type="ARBA" id="ARBA00022777"/>
    </source>
</evidence>
<feature type="transmembrane region" description="Helical" evidence="9">
    <location>
        <begin position="178"/>
        <end position="197"/>
    </location>
</feature>
<feature type="domain" description="Signal transduction histidine kinase subgroup 3 dimerisation and phosphoacceptor" evidence="11">
    <location>
        <begin position="395"/>
        <end position="458"/>
    </location>
</feature>
<accession>A0ABN2IFK2</accession>
<keyword evidence="9" id="KW-0472">Membrane</keyword>
<feature type="transmembrane region" description="Helical" evidence="9">
    <location>
        <begin position="27"/>
        <end position="48"/>
    </location>
</feature>
<keyword evidence="6 12" id="KW-0418">Kinase</keyword>
<evidence type="ECO:0000256" key="7">
    <source>
        <dbReference type="ARBA" id="ARBA00022840"/>
    </source>
</evidence>
<dbReference type="PANTHER" id="PTHR24421">
    <property type="entry name" value="NITRATE/NITRITE SENSOR PROTEIN NARX-RELATED"/>
    <property type="match status" value="1"/>
</dbReference>
<dbReference type="Gene3D" id="3.30.565.10">
    <property type="entry name" value="Histidine kinase-like ATPase, C-terminal domain"/>
    <property type="match status" value="1"/>
</dbReference>
<feature type="transmembrane region" description="Helical" evidence="9">
    <location>
        <begin position="60"/>
        <end position="78"/>
    </location>
</feature>
<dbReference type="InterPro" id="IPR050482">
    <property type="entry name" value="Sensor_HK_TwoCompSys"/>
</dbReference>
<dbReference type="InterPro" id="IPR036890">
    <property type="entry name" value="HATPase_C_sf"/>
</dbReference>
<dbReference type="Proteomes" id="UP001501690">
    <property type="component" value="Unassembled WGS sequence"/>
</dbReference>
<dbReference type="PANTHER" id="PTHR24421:SF10">
    <property type="entry name" value="NITRATE_NITRITE SENSOR PROTEIN NARQ"/>
    <property type="match status" value="1"/>
</dbReference>
<keyword evidence="9" id="KW-1133">Transmembrane helix</keyword>
<feature type="transmembrane region" description="Helical" evidence="9">
    <location>
        <begin position="85"/>
        <end position="102"/>
    </location>
</feature>
<organism evidence="12 13">
    <name type="scientific">Microbacterium sediminicola</name>
    <dbReference type="NCBI Taxonomy" id="415210"/>
    <lineage>
        <taxon>Bacteria</taxon>
        <taxon>Bacillati</taxon>
        <taxon>Actinomycetota</taxon>
        <taxon>Actinomycetes</taxon>
        <taxon>Micrococcales</taxon>
        <taxon>Microbacteriaceae</taxon>
        <taxon>Microbacterium</taxon>
    </lineage>
</organism>
<dbReference type="EMBL" id="BAAAPL010000002">
    <property type="protein sequence ID" value="GAA1704150.1"/>
    <property type="molecule type" value="Genomic_DNA"/>
</dbReference>
<keyword evidence="9" id="KW-0812">Transmembrane</keyword>
<sequence length="583" mass="61199">MARASGSGSVERPPHAIAPVRPRTLRAALIVITVLAGVMSALALALILPVFPGASAAVELLFMAVIWVYLIAGLMAWWRRPNSAIGVLLISCSLALFANNLVNVPLPGFALVGMVVGTAIYAVIIHMLLAFPSGALPDRTSRVIVGAAYVITLGLQIPLYTFATTGLAFAVAESVQRLAGIAVMLATAAALVHRVRAADRAFRRILVPLYLYGVFAALAVAFSGALFALFAPDATVQLAVIQLVILAGVPIAFVWGVSRGGFARTGELTELSEVLLTETVDTSPLSAALARTLGDPTIRVLFRRPGGNFVTEQGSAVSEDADGVSRARVPVIISGDDGTVIEYDPRLTTDPQHLTQAGQILAIALDRTRLSAELLASQREVAASRARLVDAADRERARIARDLHDGLQAQLVLLAVEAQQMATAPDTSARIRSAATDLRVRIDAAAADLRRLVHDVLPLPLTDGLDVAIEDLVDRVPLSTTSRIAVGAAPLPPPVVNTAYFVVAEALANALKHAATRSVDIEIVRAGDTMTVTVTDSGIGGADREGRGLIGLADRVDALGGELVIEERVPTGTIVRAELPCVL</sequence>
<evidence type="ECO:0000256" key="4">
    <source>
        <dbReference type="ARBA" id="ARBA00022679"/>
    </source>
</evidence>
<feature type="transmembrane region" description="Helical" evidence="9">
    <location>
        <begin position="236"/>
        <end position="257"/>
    </location>
</feature>
<keyword evidence="5" id="KW-0547">Nucleotide-binding</keyword>
<keyword evidence="3" id="KW-0597">Phosphoprotein</keyword>
<evidence type="ECO:0000313" key="13">
    <source>
        <dbReference type="Proteomes" id="UP001501690"/>
    </source>
</evidence>
<name>A0ABN2IFK2_9MICO</name>
<comment type="catalytic activity">
    <reaction evidence="1">
        <text>ATP + protein L-histidine = ADP + protein N-phospho-L-histidine.</text>
        <dbReference type="EC" id="2.7.13.3"/>
    </reaction>
</comment>
<dbReference type="Pfam" id="PF02518">
    <property type="entry name" value="HATPase_c"/>
    <property type="match status" value="1"/>
</dbReference>
<evidence type="ECO:0000259" key="10">
    <source>
        <dbReference type="Pfam" id="PF02518"/>
    </source>
</evidence>
<feature type="domain" description="Histidine kinase/HSP90-like ATPase" evidence="10">
    <location>
        <begin position="500"/>
        <end position="580"/>
    </location>
</feature>
<evidence type="ECO:0000256" key="9">
    <source>
        <dbReference type="SAM" id="Phobius"/>
    </source>
</evidence>
<dbReference type="CDD" id="cd16917">
    <property type="entry name" value="HATPase_UhpB-NarQ-NarX-like"/>
    <property type="match status" value="1"/>
</dbReference>
<keyword evidence="13" id="KW-1185">Reference proteome</keyword>
<evidence type="ECO:0000259" key="11">
    <source>
        <dbReference type="Pfam" id="PF07730"/>
    </source>
</evidence>
<evidence type="ECO:0000256" key="2">
    <source>
        <dbReference type="ARBA" id="ARBA00012438"/>
    </source>
</evidence>
<evidence type="ECO:0000313" key="12">
    <source>
        <dbReference type="EMBL" id="GAA1704150.1"/>
    </source>
</evidence>
<dbReference type="GO" id="GO:0016301">
    <property type="term" value="F:kinase activity"/>
    <property type="evidence" value="ECO:0007669"/>
    <property type="project" value="UniProtKB-KW"/>
</dbReference>
<evidence type="ECO:0000256" key="3">
    <source>
        <dbReference type="ARBA" id="ARBA00022553"/>
    </source>
</evidence>
<dbReference type="InterPro" id="IPR003594">
    <property type="entry name" value="HATPase_dom"/>
</dbReference>
<keyword evidence="7" id="KW-0067">ATP-binding</keyword>
<evidence type="ECO:0000256" key="8">
    <source>
        <dbReference type="ARBA" id="ARBA00023012"/>
    </source>
</evidence>
<comment type="caution">
    <text evidence="12">The sequence shown here is derived from an EMBL/GenBank/DDBJ whole genome shotgun (WGS) entry which is preliminary data.</text>
</comment>
<dbReference type="SUPFAM" id="SSF55874">
    <property type="entry name" value="ATPase domain of HSP90 chaperone/DNA topoisomerase II/histidine kinase"/>
    <property type="match status" value="1"/>
</dbReference>
<dbReference type="RefSeq" id="WP_344072630.1">
    <property type="nucleotide sequence ID" value="NZ_BAAAPL010000002.1"/>
</dbReference>
<feature type="transmembrane region" description="Helical" evidence="9">
    <location>
        <begin position="209"/>
        <end position="230"/>
    </location>
</feature>
<reference evidence="12 13" key="1">
    <citation type="journal article" date="2019" name="Int. J. Syst. Evol. Microbiol.">
        <title>The Global Catalogue of Microorganisms (GCM) 10K type strain sequencing project: providing services to taxonomists for standard genome sequencing and annotation.</title>
        <authorList>
            <consortium name="The Broad Institute Genomics Platform"/>
            <consortium name="The Broad Institute Genome Sequencing Center for Infectious Disease"/>
            <person name="Wu L."/>
            <person name="Ma J."/>
        </authorList>
    </citation>
    <scope>NUCLEOTIDE SEQUENCE [LARGE SCALE GENOMIC DNA]</scope>
    <source>
        <strain evidence="12 13">JCM 15577</strain>
    </source>
</reference>
<dbReference type="Pfam" id="PF07730">
    <property type="entry name" value="HisKA_3"/>
    <property type="match status" value="1"/>
</dbReference>
<dbReference type="EC" id="2.7.13.3" evidence="2"/>
<gene>
    <name evidence="12" type="ORF">GCM10009808_22510</name>
</gene>
<feature type="transmembrane region" description="Helical" evidence="9">
    <location>
        <begin position="143"/>
        <end position="172"/>
    </location>
</feature>
<evidence type="ECO:0000256" key="5">
    <source>
        <dbReference type="ARBA" id="ARBA00022741"/>
    </source>
</evidence>
<keyword evidence="8" id="KW-0902">Two-component regulatory system</keyword>